<feature type="region of interest" description="Disordered" evidence="1">
    <location>
        <begin position="18"/>
        <end position="42"/>
    </location>
</feature>
<organism evidence="2">
    <name type="scientific">Actinoplanes campanulatus</name>
    <dbReference type="NCBI Taxonomy" id="113559"/>
    <lineage>
        <taxon>Bacteria</taxon>
        <taxon>Bacillati</taxon>
        <taxon>Actinomycetota</taxon>
        <taxon>Actinomycetes</taxon>
        <taxon>Micromonosporales</taxon>
        <taxon>Micromonosporaceae</taxon>
        <taxon>Actinoplanes</taxon>
    </lineage>
</organism>
<feature type="region of interest" description="Disordered" evidence="1">
    <location>
        <begin position="62"/>
        <end position="103"/>
    </location>
</feature>
<comment type="caution">
    <text evidence="2">The sequence shown here is derived from an EMBL/GenBank/DDBJ whole genome shotgun (WGS) entry which is preliminary data.</text>
</comment>
<proteinExistence type="predicted"/>
<gene>
    <name evidence="2" type="ORF">Aca07nite_15380</name>
</gene>
<evidence type="ECO:0000313" key="2">
    <source>
        <dbReference type="EMBL" id="GID44263.1"/>
    </source>
</evidence>
<accession>A0ABQ3WFB0</accession>
<protein>
    <submittedName>
        <fullName evidence="2">Uncharacterized protein</fullName>
    </submittedName>
</protein>
<sequence>MSQRADAKAPRCGELTAVEGTTVTGFESAGEPAGSAGETWEAGELRDAGEVRDAWEAGAVREAGASAGGPGTVGDGVVVTSDSVTDDGEGRKTWGRGSLRSAT</sequence>
<reference evidence="2" key="1">
    <citation type="submission" date="2021-01" db="EMBL/GenBank/DDBJ databases">
        <title>Whole genome shotgun sequence of Actinoplanes capillaceus NBRC 16408.</title>
        <authorList>
            <person name="Komaki H."/>
            <person name="Tamura T."/>
        </authorList>
    </citation>
    <scope>NUCLEOTIDE SEQUENCE [LARGE SCALE GENOMIC DNA]</scope>
    <source>
        <strain evidence="2">NBRC 16408</strain>
    </source>
</reference>
<dbReference type="EMBL" id="BOMF01000023">
    <property type="protein sequence ID" value="GID44263.1"/>
    <property type="molecule type" value="Genomic_DNA"/>
</dbReference>
<evidence type="ECO:0000256" key="1">
    <source>
        <dbReference type="SAM" id="MobiDB-lite"/>
    </source>
</evidence>
<name>A0ABQ3WFB0_9ACTN</name>